<dbReference type="InterPro" id="IPR007138">
    <property type="entry name" value="ABM_dom"/>
</dbReference>
<dbReference type="GO" id="GO:0004497">
    <property type="term" value="F:monooxygenase activity"/>
    <property type="evidence" value="ECO:0007669"/>
    <property type="project" value="UniProtKB-KW"/>
</dbReference>
<dbReference type="AlphaFoldDB" id="A0A4Q1KFA5"/>
<dbReference type="RefSeq" id="WP_129404718.1">
    <property type="nucleotide sequence ID" value="NZ_SBKP01000011.1"/>
</dbReference>
<keyword evidence="2" id="KW-0503">Monooxygenase</keyword>
<dbReference type="EMBL" id="SBKP01000011">
    <property type="protein sequence ID" value="RXR27689.1"/>
    <property type="molecule type" value="Genomic_DNA"/>
</dbReference>
<evidence type="ECO:0000313" key="2">
    <source>
        <dbReference type="EMBL" id="RXR27689.1"/>
    </source>
</evidence>
<gene>
    <name evidence="2" type="ORF">EQG66_11405</name>
</gene>
<dbReference type="Proteomes" id="UP000290958">
    <property type="component" value="Unassembled WGS sequence"/>
</dbReference>
<sequence length="106" mass="11900">MDDQFAVWATMKAKPGKEEAARAFLTEASQRLANEPGTTSFRAMDLGEGAFAIFNSFRDAASLTAHVEGPTARWVIEQQDVLFVEPYAITKAHIFAQMHKRQLQRK</sequence>
<evidence type="ECO:0000313" key="3">
    <source>
        <dbReference type="Proteomes" id="UP000290958"/>
    </source>
</evidence>
<reference evidence="3" key="1">
    <citation type="submission" date="2019-01" db="EMBL/GenBank/DDBJ databases">
        <title>Cytophagaceae bacterium strain CAR-16.</title>
        <authorList>
            <person name="Chen W.-M."/>
        </authorList>
    </citation>
    <scope>NUCLEOTIDE SEQUENCE [LARGE SCALE GENOMIC DNA]</scope>
    <source>
        <strain evidence="3">CHR27</strain>
    </source>
</reference>
<proteinExistence type="predicted"/>
<comment type="caution">
    <text evidence="2">The sequence shown here is derived from an EMBL/GenBank/DDBJ whole genome shotgun (WGS) entry which is preliminary data.</text>
</comment>
<keyword evidence="2" id="KW-0560">Oxidoreductase</keyword>
<dbReference type="Pfam" id="PF03992">
    <property type="entry name" value="ABM"/>
    <property type="match status" value="1"/>
</dbReference>
<dbReference type="Gene3D" id="3.30.70.100">
    <property type="match status" value="1"/>
</dbReference>
<keyword evidence="3" id="KW-1185">Reference proteome</keyword>
<feature type="domain" description="ABM" evidence="1">
    <location>
        <begin position="5"/>
        <end position="73"/>
    </location>
</feature>
<accession>A0A4Q1KFA5</accession>
<organism evidence="2 3">
    <name type="scientific">Sphingobium fluviale</name>
    <dbReference type="NCBI Taxonomy" id="2506423"/>
    <lineage>
        <taxon>Bacteria</taxon>
        <taxon>Pseudomonadati</taxon>
        <taxon>Pseudomonadota</taxon>
        <taxon>Alphaproteobacteria</taxon>
        <taxon>Sphingomonadales</taxon>
        <taxon>Sphingomonadaceae</taxon>
        <taxon>Sphingobium</taxon>
    </lineage>
</organism>
<dbReference type="InterPro" id="IPR011008">
    <property type="entry name" value="Dimeric_a/b-barrel"/>
</dbReference>
<evidence type="ECO:0000259" key="1">
    <source>
        <dbReference type="Pfam" id="PF03992"/>
    </source>
</evidence>
<protein>
    <submittedName>
        <fullName evidence="2">Antibiotic biosynthesis monooxygenase</fullName>
    </submittedName>
</protein>
<dbReference type="OrthoDB" id="9804891at2"/>
<dbReference type="SUPFAM" id="SSF54909">
    <property type="entry name" value="Dimeric alpha+beta barrel"/>
    <property type="match status" value="1"/>
</dbReference>
<name>A0A4Q1KFA5_9SPHN</name>